<dbReference type="InterPro" id="IPR023091">
    <property type="entry name" value="MetalPrtase_cat_dom_sf_prd"/>
</dbReference>
<dbReference type="PANTHER" id="PTHR46986:SF1">
    <property type="entry name" value="ENDORIBONUCLEASE YBEY, CHLOROPLASTIC"/>
    <property type="match status" value="1"/>
</dbReference>
<dbReference type="EMBL" id="JANBUM010000230">
    <property type="protein sequence ID" value="KAJ2780915.1"/>
    <property type="molecule type" value="Genomic_DNA"/>
</dbReference>
<evidence type="ECO:0000256" key="1">
    <source>
        <dbReference type="ARBA" id="ARBA00001947"/>
    </source>
</evidence>
<sequence length="120" mass="13932">MRRLNLSYRGKDKSTDILSFPFHPVHGHPPESMMLHSSPMLEGLDEGEGRNLGDMFLSVQFVQLDCRRNNEGLVSRLPVLFAHGICHLLGYDHEEEAEYRRMAQKEKSILQKYSESQRLF</sequence>
<evidence type="ECO:0000313" key="9">
    <source>
        <dbReference type="Proteomes" id="UP001140172"/>
    </source>
</evidence>
<evidence type="ECO:0000313" key="8">
    <source>
        <dbReference type="EMBL" id="KAJ2780915.1"/>
    </source>
</evidence>
<comment type="similarity">
    <text evidence="2">Belongs to the endoribonuclease YbeY family.</text>
</comment>
<accession>A0A9W8H9M0</accession>
<evidence type="ECO:0000256" key="3">
    <source>
        <dbReference type="ARBA" id="ARBA00022722"/>
    </source>
</evidence>
<protein>
    <submittedName>
        <fullName evidence="8">Uncharacterized protein</fullName>
    </submittedName>
</protein>
<evidence type="ECO:0000256" key="5">
    <source>
        <dbReference type="ARBA" id="ARBA00022759"/>
    </source>
</evidence>
<comment type="caution">
    <text evidence="8">The sequence shown here is derived from an EMBL/GenBank/DDBJ whole genome shotgun (WGS) entry which is preliminary data.</text>
</comment>
<reference evidence="8" key="1">
    <citation type="submission" date="2022-07" db="EMBL/GenBank/DDBJ databases">
        <title>Phylogenomic reconstructions and comparative analyses of Kickxellomycotina fungi.</title>
        <authorList>
            <person name="Reynolds N.K."/>
            <person name="Stajich J.E."/>
            <person name="Barry K."/>
            <person name="Grigoriev I.V."/>
            <person name="Crous P."/>
            <person name="Smith M.E."/>
        </authorList>
    </citation>
    <scope>NUCLEOTIDE SEQUENCE</scope>
    <source>
        <strain evidence="8">BCRC 34489</strain>
    </source>
</reference>
<proteinExistence type="inferred from homology"/>
<dbReference type="AlphaFoldDB" id="A0A9W8H9M0"/>
<dbReference type="GO" id="GO:0006364">
    <property type="term" value="P:rRNA processing"/>
    <property type="evidence" value="ECO:0007669"/>
    <property type="project" value="InterPro"/>
</dbReference>
<dbReference type="PROSITE" id="PS01306">
    <property type="entry name" value="UPF0054"/>
    <property type="match status" value="1"/>
</dbReference>
<dbReference type="NCBIfam" id="TIGR00043">
    <property type="entry name" value="rRNA maturation RNase YbeY"/>
    <property type="match status" value="1"/>
</dbReference>
<keyword evidence="4" id="KW-0479">Metal-binding</keyword>
<dbReference type="OrthoDB" id="27226at2759"/>
<dbReference type="PANTHER" id="PTHR46986">
    <property type="entry name" value="ENDORIBONUCLEASE YBEY, CHLOROPLASTIC"/>
    <property type="match status" value="1"/>
</dbReference>
<evidence type="ECO:0000256" key="6">
    <source>
        <dbReference type="ARBA" id="ARBA00022801"/>
    </source>
</evidence>
<keyword evidence="3" id="KW-0540">Nuclease</keyword>
<comment type="cofactor">
    <cofactor evidence="1">
        <name>Zn(2+)</name>
        <dbReference type="ChEBI" id="CHEBI:29105"/>
    </cofactor>
</comment>
<dbReference type="GO" id="GO:0004519">
    <property type="term" value="F:endonuclease activity"/>
    <property type="evidence" value="ECO:0007669"/>
    <property type="project" value="UniProtKB-KW"/>
</dbReference>
<keyword evidence="9" id="KW-1185">Reference proteome</keyword>
<dbReference type="InterPro" id="IPR020549">
    <property type="entry name" value="YbeY_CS"/>
</dbReference>
<dbReference type="SUPFAM" id="SSF55486">
    <property type="entry name" value="Metalloproteases ('zincins'), catalytic domain"/>
    <property type="match status" value="1"/>
</dbReference>
<evidence type="ECO:0000256" key="2">
    <source>
        <dbReference type="ARBA" id="ARBA00010875"/>
    </source>
</evidence>
<evidence type="ECO:0000256" key="7">
    <source>
        <dbReference type="ARBA" id="ARBA00022833"/>
    </source>
</evidence>
<gene>
    <name evidence="8" type="ORF">GGI15_003383</name>
</gene>
<name>A0A9W8H9M0_9FUNG</name>
<dbReference type="Proteomes" id="UP001140172">
    <property type="component" value="Unassembled WGS sequence"/>
</dbReference>
<dbReference type="InterPro" id="IPR002036">
    <property type="entry name" value="YbeY"/>
</dbReference>
<keyword evidence="5" id="KW-0255">Endonuclease</keyword>
<dbReference type="Pfam" id="PF02130">
    <property type="entry name" value="YbeY"/>
    <property type="match status" value="1"/>
</dbReference>
<evidence type="ECO:0000256" key="4">
    <source>
        <dbReference type="ARBA" id="ARBA00022723"/>
    </source>
</evidence>
<keyword evidence="7" id="KW-0862">Zinc</keyword>
<dbReference type="GO" id="GO:0046872">
    <property type="term" value="F:metal ion binding"/>
    <property type="evidence" value="ECO:0007669"/>
    <property type="project" value="UniProtKB-KW"/>
</dbReference>
<dbReference type="Gene3D" id="3.40.390.30">
    <property type="entry name" value="Metalloproteases ('zincins'), catalytic domain"/>
    <property type="match status" value="1"/>
</dbReference>
<dbReference type="GO" id="GO:0004222">
    <property type="term" value="F:metalloendopeptidase activity"/>
    <property type="evidence" value="ECO:0007669"/>
    <property type="project" value="InterPro"/>
</dbReference>
<keyword evidence="6" id="KW-0378">Hydrolase</keyword>
<organism evidence="8 9">
    <name type="scientific">Coemansia interrupta</name>
    <dbReference type="NCBI Taxonomy" id="1126814"/>
    <lineage>
        <taxon>Eukaryota</taxon>
        <taxon>Fungi</taxon>
        <taxon>Fungi incertae sedis</taxon>
        <taxon>Zoopagomycota</taxon>
        <taxon>Kickxellomycotina</taxon>
        <taxon>Kickxellomycetes</taxon>
        <taxon>Kickxellales</taxon>
        <taxon>Kickxellaceae</taxon>
        <taxon>Coemansia</taxon>
    </lineage>
</organism>